<comment type="caution">
    <text evidence="2">The sequence shown here is derived from an EMBL/GenBank/DDBJ whole genome shotgun (WGS) entry which is preliminary data.</text>
</comment>
<proteinExistence type="predicted"/>
<gene>
    <name evidence="2" type="ORF">Tco_1017447</name>
</gene>
<dbReference type="Proteomes" id="UP001151760">
    <property type="component" value="Unassembled WGS sequence"/>
</dbReference>
<reference evidence="2" key="2">
    <citation type="submission" date="2022-01" db="EMBL/GenBank/DDBJ databases">
        <authorList>
            <person name="Yamashiro T."/>
            <person name="Shiraishi A."/>
            <person name="Satake H."/>
            <person name="Nakayama K."/>
        </authorList>
    </citation>
    <scope>NUCLEOTIDE SEQUENCE</scope>
</reference>
<protein>
    <recommendedName>
        <fullName evidence="4">MAK10-like protein</fullName>
    </recommendedName>
</protein>
<organism evidence="2 3">
    <name type="scientific">Tanacetum coccineum</name>
    <dbReference type="NCBI Taxonomy" id="301880"/>
    <lineage>
        <taxon>Eukaryota</taxon>
        <taxon>Viridiplantae</taxon>
        <taxon>Streptophyta</taxon>
        <taxon>Embryophyta</taxon>
        <taxon>Tracheophyta</taxon>
        <taxon>Spermatophyta</taxon>
        <taxon>Magnoliopsida</taxon>
        <taxon>eudicotyledons</taxon>
        <taxon>Gunneridae</taxon>
        <taxon>Pentapetalae</taxon>
        <taxon>asterids</taxon>
        <taxon>campanulids</taxon>
        <taxon>Asterales</taxon>
        <taxon>Asteraceae</taxon>
        <taxon>Asteroideae</taxon>
        <taxon>Anthemideae</taxon>
        <taxon>Anthemidinae</taxon>
        <taxon>Tanacetum</taxon>
    </lineage>
</organism>
<reference evidence="2" key="1">
    <citation type="journal article" date="2022" name="Int. J. Mol. Sci.">
        <title>Draft Genome of Tanacetum Coccineum: Genomic Comparison of Closely Related Tanacetum-Family Plants.</title>
        <authorList>
            <person name="Yamashiro T."/>
            <person name="Shiraishi A."/>
            <person name="Nakayama K."/>
            <person name="Satake H."/>
        </authorList>
    </citation>
    <scope>NUCLEOTIDE SEQUENCE</scope>
</reference>
<keyword evidence="3" id="KW-1185">Reference proteome</keyword>
<accession>A0ABQ5FTH5</accession>
<evidence type="ECO:0008006" key="4">
    <source>
        <dbReference type="Google" id="ProtNLM"/>
    </source>
</evidence>
<feature type="region of interest" description="Disordered" evidence="1">
    <location>
        <begin position="83"/>
        <end position="151"/>
    </location>
</feature>
<feature type="compositionally biased region" description="Basic and acidic residues" evidence="1">
    <location>
        <begin position="100"/>
        <end position="144"/>
    </location>
</feature>
<dbReference type="EMBL" id="BQNB010017675">
    <property type="protein sequence ID" value="GJT65967.1"/>
    <property type="molecule type" value="Genomic_DNA"/>
</dbReference>
<sequence>MGDKNPIRTLGDYSRPSHEGYRNTIELPEGNNVVPLRSDTIRLVQNGCSFHGLRFEDPNQHLKDFLKLVDSLDLDVANRERTRLREEEKNDDDNATTGDSIKKPDGLDAEMPLKEVEKENEAKNGTKNEPIKSAKKELTRAKEEEAVEAPSSQSEWEERIVNFSKKRRWEFNQWEGGSKTLNNKHPATCRNVKIEINVKEKVLFVRIKSLHDDLGVIVAKLMLLVYKLLLPVFGVNAASTKLQLLKRLRLPEDFLLPEKGRKPHLLEDKQIPSVGVFDEVSFYTLFRALGWHLEEIHVTWAHLEKKRTRLRLYTIYLEELCLQRVETASQTSSDNVRIFMVTASWI</sequence>
<feature type="region of interest" description="Disordered" evidence="1">
    <location>
        <begin position="1"/>
        <end position="23"/>
    </location>
</feature>
<name>A0ABQ5FTH5_9ASTR</name>
<evidence type="ECO:0000313" key="3">
    <source>
        <dbReference type="Proteomes" id="UP001151760"/>
    </source>
</evidence>
<evidence type="ECO:0000313" key="2">
    <source>
        <dbReference type="EMBL" id="GJT65967.1"/>
    </source>
</evidence>
<evidence type="ECO:0000256" key="1">
    <source>
        <dbReference type="SAM" id="MobiDB-lite"/>
    </source>
</evidence>